<dbReference type="STRING" id="1193011.LEP1GSC058_2330"/>
<name>S3W558_9LEPT</name>
<dbReference type="RefSeq" id="WP_016548472.1">
    <property type="nucleotide sequence ID" value="NZ_AKWZ02000003.1"/>
</dbReference>
<organism evidence="1 2">
    <name type="scientific">Leptospira fainei serovar Hurstbridge str. BUT 6</name>
    <dbReference type="NCBI Taxonomy" id="1193011"/>
    <lineage>
        <taxon>Bacteria</taxon>
        <taxon>Pseudomonadati</taxon>
        <taxon>Spirochaetota</taxon>
        <taxon>Spirochaetia</taxon>
        <taxon>Leptospirales</taxon>
        <taxon>Leptospiraceae</taxon>
        <taxon>Leptospira</taxon>
    </lineage>
</organism>
<reference evidence="1" key="1">
    <citation type="submission" date="2013-04" db="EMBL/GenBank/DDBJ databases">
        <authorList>
            <person name="Harkins D.M."/>
            <person name="Durkin A.S."/>
            <person name="Selengut J.D."/>
            <person name="Sanka R."/>
            <person name="DePew J."/>
            <person name="Purushe J."/>
            <person name="Ahmed A."/>
            <person name="van der Linden H."/>
            <person name="Goris M.G.A."/>
            <person name="Hartskeerl R.A."/>
            <person name="Vinetz J.M."/>
            <person name="Sutton G.G."/>
            <person name="Nelson W.C."/>
            <person name="Fouts D.E."/>
        </authorList>
    </citation>
    <scope>NUCLEOTIDE SEQUENCE [LARGE SCALE GENOMIC DNA]</scope>
    <source>
        <strain evidence="1">BUT 6</strain>
    </source>
</reference>
<gene>
    <name evidence="1" type="ORF">LEP1GSC058_2330</name>
</gene>
<evidence type="ECO:0000313" key="1">
    <source>
        <dbReference type="EMBL" id="EPG75382.1"/>
    </source>
</evidence>
<dbReference type="AlphaFoldDB" id="S3W558"/>
<dbReference type="OrthoDB" id="342215at2"/>
<comment type="caution">
    <text evidence="1">The sequence shown here is derived from an EMBL/GenBank/DDBJ whole genome shotgun (WGS) entry which is preliminary data.</text>
</comment>
<proteinExistence type="predicted"/>
<protein>
    <submittedName>
        <fullName evidence="1">Uncharacterized protein</fullName>
    </submittedName>
</protein>
<sequence length="194" mass="21831">MKVFGILVGGFLFLFNCATFTSYPEGFNHSEYGRPAQTGNKTVSVVYTQKAILGTKEVQVNANAIERMQENLRNGLNDSGYFKSVGSSLDNTDLKLRVEALNEGGGEIYQVMAFISGLTFTILPALAPDHFTLTYTFKDKNDKIKKQYIRKATFNTWIQLFLIFAMPFKSPKKEIYEGIKQMTYSVLEEASLVT</sequence>
<dbReference type="Proteomes" id="UP000014540">
    <property type="component" value="Unassembled WGS sequence"/>
</dbReference>
<dbReference type="EMBL" id="AKWZ02000003">
    <property type="protein sequence ID" value="EPG75382.1"/>
    <property type="molecule type" value="Genomic_DNA"/>
</dbReference>
<evidence type="ECO:0000313" key="2">
    <source>
        <dbReference type="Proteomes" id="UP000014540"/>
    </source>
</evidence>
<accession>S3W558</accession>
<keyword evidence="2" id="KW-1185">Reference proteome</keyword>